<keyword evidence="1" id="KW-1133">Transmembrane helix</keyword>
<keyword evidence="3" id="KW-1185">Reference proteome</keyword>
<sequence>MLKHLHLFLVILVSISFLSRIFLAEFKPKTLQQKWLKIWPHIIDSLLLFSGIALIVQGNWLAGDYDWLLTKIALVIVYIGLGMLAMRQQNPSRWLISTAAIACLLLIGKIAVSKKIFLFF</sequence>
<dbReference type="InterPro" id="IPR007360">
    <property type="entry name" value="SirB"/>
</dbReference>
<accession>A0A177NES5</accession>
<dbReference type="GO" id="GO:0005886">
    <property type="term" value="C:plasma membrane"/>
    <property type="evidence" value="ECO:0007669"/>
    <property type="project" value="TreeGrafter"/>
</dbReference>
<keyword evidence="1" id="KW-0472">Membrane</keyword>
<keyword evidence="1" id="KW-0812">Transmembrane</keyword>
<comment type="caution">
    <text evidence="2">The sequence shown here is derived from an EMBL/GenBank/DDBJ whole genome shotgun (WGS) entry which is preliminary data.</text>
</comment>
<feature type="transmembrane region" description="Helical" evidence="1">
    <location>
        <begin position="92"/>
        <end position="112"/>
    </location>
</feature>
<dbReference type="PANTHER" id="PTHR39594">
    <property type="entry name" value="PROTEIN YCHQ"/>
    <property type="match status" value="1"/>
</dbReference>
<dbReference type="AlphaFoldDB" id="A0A177NES5"/>
<dbReference type="PANTHER" id="PTHR39594:SF1">
    <property type="entry name" value="PROTEIN YCHQ"/>
    <property type="match status" value="1"/>
</dbReference>
<reference evidence="2 3" key="1">
    <citation type="submission" date="2016-03" db="EMBL/GenBank/DDBJ databases">
        <authorList>
            <person name="Ploux O."/>
        </authorList>
    </citation>
    <scope>NUCLEOTIDE SEQUENCE [LARGE SCALE GENOMIC DNA]</scope>
    <source>
        <strain evidence="2 3">R-45370</strain>
    </source>
</reference>
<feature type="transmembrane region" description="Helical" evidence="1">
    <location>
        <begin position="39"/>
        <end position="56"/>
    </location>
</feature>
<organism evidence="2 3">
    <name type="scientific">Methylomonas lenta</name>
    <dbReference type="NCBI Taxonomy" id="980561"/>
    <lineage>
        <taxon>Bacteria</taxon>
        <taxon>Pseudomonadati</taxon>
        <taxon>Pseudomonadota</taxon>
        <taxon>Gammaproteobacteria</taxon>
        <taxon>Methylococcales</taxon>
        <taxon>Methylococcaceae</taxon>
        <taxon>Methylomonas</taxon>
    </lineage>
</organism>
<name>A0A177NES5_9GAMM</name>
<dbReference type="RefSeq" id="WP_066981101.1">
    <property type="nucleotide sequence ID" value="NZ_LUUI01000095.1"/>
</dbReference>
<evidence type="ECO:0000313" key="2">
    <source>
        <dbReference type="EMBL" id="OAI16517.1"/>
    </source>
</evidence>
<dbReference type="EMBL" id="LUUI01000095">
    <property type="protein sequence ID" value="OAI16517.1"/>
    <property type="molecule type" value="Genomic_DNA"/>
</dbReference>
<dbReference type="Proteomes" id="UP000078476">
    <property type="component" value="Unassembled WGS sequence"/>
</dbReference>
<dbReference type="OrthoDB" id="5588650at2"/>
<evidence type="ECO:0000313" key="3">
    <source>
        <dbReference type="Proteomes" id="UP000078476"/>
    </source>
</evidence>
<dbReference type="PIRSF" id="PIRSF005610">
    <property type="entry name" value="SirB"/>
    <property type="match status" value="1"/>
</dbReference>
<proteinExistence type="predicted"/>
<feature type="transmembrane region" description="Helical" evidence="1">
    <location>
        <begin position="68"/>
        <end position="86"/>
    </location>
</feature>
<gene>
    <name evidence="2" type="ORF">A1359_07670</name>
</gene>
<protein>
    <submittedName>
        <fullName evidence="2">Invasion protein</fullName>
    </submittedName>
</protein>
<evidence type="ECO:0000256" key="1">
    <source>
        <dbReference type="SAM" id="Phobius"/>
    </source>
</evidence>
<dbReference type="STRING" id="980561.A1359_07670"/>
<dbReference type="Pfam" id="PF04247">
    <property type="entry name" value="SirB"/>
    <property type="match status" value="1"/>
</dbReference>